<gene>
    <name evidence="1" type="ORF">INT46_006809</name>
</gene>
<keyword evidence="2" id="KW-1185">Reference proteome</keyword>
<organism evidence="1 2">
    <name type="scientific">Mucor plumbeus</name>
    <dbReference type="NCBI Taxonomy" id="97098"/>
    <lineage>
        <taxon>Eukaryota</taxon>
        <taxon>Fungi</taxon>
        <taxon>Fungi incertae sedis</taxon>
        <taxon>Mucoromycota</taxon>
        <taxon>Mucoromycotina</taxon>
        <taxon>Mucoromycetes</taxon>
        <taxon>Mucorales</taxon>
        <taxon>Mucorineae</taxon>
        <taxon>Mucoraceae</taxon>
        <taxon>Mucor</taxon>
    </lineage>
</organism>
<name>A0A8H7UVN3_9FUNG</name>
<accession>A0A8H7UVN3</accession>
<evidence type="ECO:0000313" key="1">
    <source>
        <dbReference type="EMBL" id="KAG2197375.1"/>
    </source>
</evidence>
<protein>
    <submittedName>
        <fullName evidence="1">Uncharacterized protein</fullName>
    </submittedName>
</protein>
<sequence>MINDTTRHAFNFLKFIFLLARHRDGRPPNNDIQQARGFINSHLEDYLCSANNELPLFLYAQQSSSYEGAKIYTAYIVNIKTTFANHLRHIVNLLLNVKRRIKTMRLRARLQQTFIGVATHQE</sequence>
<dbReference type="Proteomes" id="UP000650833">
    <property type="component" value="Unassembled WGS sequence"/>
</dbReference>
<dbReference type="EMBL" id="JAEPRC010000430">
    <property type="protein sequence ID" value="KAG2197375.1"/>
    <property type="molecule type" value="Genomic_DNA"/>
</dbReference>
<evidence type="ECO:0000313" key="2">
    <source>
        <dbReference type="Proteomes" id="UP000650833"/>
    </source>
</evidence>
<proteinExistence type="predicted"/>
<dbReference type="AlphaFoldDB" id="A0A8H7UVN3"/>
<comment type="caution">
    <text evidence="1">The sequence shown here is derived from an EMBL/GenBank/DDBJ whole genome shotgun (WGS) entry which is preliminary data.</text>
</comment>
<reference evidence="1" key="1">
    <citation type="submission" date="2020-12" db="EMBL/GenBank/DDBJ databases">
        <title>Metabolic potential, ecology and presence of endohyphal bacteria is reflected in genomic diversity of Mucoromycotina.</title>
        <authorList>
            <person name="Muszewska A."/>
            <person name="Okrasinska A."/>
            <person name="Steczkiewicz K."/>
            <person name="Drgas O."/>
            <person name="Orlowska M."/>
            <person name="Perlinska-Lenart U."/>
            <person name="Aleksandrzak-Piekarczyk T."/>
            <person name="Szatraj K."/>
            <person name="Zielenkiewicz U."/>
            <person name="Pilsyk S."/>
            <person name="Malc E."/>
            <person name="Mieczkowski P."/>
            <person name="Kruszewska J.S."/>
            <person name="Biernat P."/>
            <person name="Pawlowska J."/>
        </authorList>
    </citation>
    <scope>NUCLEOTIDE SEQUENCE</scope>
    <source>
        <strain evidence="1">CBS 226.32</strain>
    </source>
</reference>
<dbReference type="OrthoDB" id="2207354at2759"/>